<evidence type="ECO:0000313" key="2">
    <source>
        <dbReference type="Proteomes" id="UP000233440"/>
    </source>
</evidence>
<organism evidence="1 2">
    <name type="scientific">Heyndrickxia camelliae</name>
    <dbReference type="NCBI Taxonomy" id="1707093"/>
    <lineage>
        <taxon>Bacteria</taxon>
        <taxon>Bacillati</taxon>
        <taxon>Bacillota</taxon>
        <taxon>Bacilli</taxon>
        <taxon>Bacillales</taxon>
        <taxon>Bacillaceae</taxon>
        <taxon>Heyndrickxia</taxon>
    </lineage>
</organism>
<dbReference type="RefSeq" id="WP_101354751.1">
    <property type="nucleotide sequence ID" value="NZ_PIQO01000010.1"/>
</dbReference>
<dbReference type="EMBL" id="PIQO01000010">
    <property type="protein sequence ID" value="PKR84412.1"/>
    <property type="molecule type" value="Genomic_DNA"/>
</dbReference>
<keyword evidence="2" id="KW-1185">Reference proteome</keyword>
<dbReference type="AlphaFoldDB" id="A0A2N3LIF8"/>
<comment type="caution">
    <text evidence="1">The sequence shown here is derived from an EMBL/GenBank/DDBJ whole genome shotgun (WGS) entry which is preliminary data.</text>
</comment>
<accession>A0A2N3LIF8</accession>
<dbReference type="Proteomes" id="UP000233440">
    <property type="component" value="Unassembled WGS sequence"/>
</dbReference>
<gene>
    <name evidence="1" type="ORF">CWO92_13550</name>
</gene>
<reference evidence="1 2" key="1">
    <citation type="submission" date="2017-11" db="EMBL/GenBank/DDBJ databases">
        <title>Bacillus camelliae sp. nov., isolated from pu'er tea.</title>
        <authorList>
            <person name="Niu L."/>
        </authorList>
    </citation>
    <scope>NUCLEOTIDE SEQUENCE [LARGE SCALE GENOMIC DNA]</scope>
    <source>
        <strain evidence="1 2">7578-1</strain>
    </source>
</reference>
<evidence type="ECO:0000313" key="1">
    <source>
        <dbReference type="EMBL" id="PKR84412.1"/>
    </source>
</evidence>
<name>A0A2N3LIF8_9BACI</name>
<proteinExistence type="predicted"/>
<dbReference type="OrthoDB" id="2843110at2"/>
<protein>
    <submittedName>
        <fullName evidence="1">Uncharacterized protein</fullName>
    </submittedName>
</protein>
<sequence>MMKKLLLAIFGLVLIVALYFTVMRPTTEAKEKTNITAENNTTIKVSPTNFEKKLCAQLSKQSDVPAKIEFIDVKSKLVFCKNDIGVMPVLTNKDFTKVKKAFHALDFQEFKEELAERGYITWQADSVPKEKFSMLSGFATDKVKSIRINSEKNIQPNRILIRKNLWFWYATFPKAKVNMPIKVTSYDAKGKILTLED</sequence>